<feature type="transmembrane region" description="Helical" evidence="8">
    <location>
        <begin position="35"/>
        <end position="53"/>
    </location>
</feature>
<sequence length="368" mass="39132">MVDSPRKGVSMNLSELEISDEEILNSYQKYMGRKAIFIVSSILVLVLAAGLAGSMGQAKITIWDGYAAFFAKFFPNYFSSSWLAETTIWNLRLPRIALGIIAGIGLGIAGCIMQGILKNPLASPYTLGISAGASFGASLAIIGGAGLVGGDYLIIGNAFAFSLLVSLIIIGFAARRGATPETMVLVGIAILYIFSAATTLLQYFGEETAVVQAVFWSVGSLDRASWSKVLIAGSVVALSIPLLMMKSWDMNLLTSGDDSARSLGVNVNRIRIFTMAIISLMVSSIVCFTGTIGFIGLVAPHITRIIIGTDYRYLIPASGIVGAILVVGSDVISRNVIPPIIIPVGVITAFMGGPLFLYLIMKRRMGYF</sequence>
<feature type="transmembrane region" description="Helical" evidence="8">
    <location>
        <begin position="124"/>
        <end position="146"/>
    </location>
</feature>
<name>A0A0W8FAJ9_9ZZZZ</name>
<feature type="transmembrane region" description="Helical" evidence="8">
    <location>
        <begin position="184"/>
        <end position="205"/>
    </location>
</feature>
<evidence type="ECO:0000256" key="7">
    <source>
        <dbReference type="ARBA" id="ARBA00023136"/>
    </source>
</evidence>
<dbReference type="EMBL" id="LNQE01001429">
    <property type="protein sequence ID" value="KUG17618.1"/>
    <property type="molecule type" value="Genomic_DNA"/>
</dbReference>
<evidence type="ECO:0000256" key="3">
    <source>
        <dbReference type="ARBA" id="ARBA00022448"/>
    </source>
</evidence>
<dbReference type="InterPro" id="IPR000522">
    <property type="entry name" value="ABC_transptr_permease_BtuC"/>
</dbReference>
<dbReference type="GO" id="GO:0033214">
    <property type="term" value="P:siderophore-iron import into cell"/>
    <property type="evidence" value="ECO:0007669"/>
    <property type="project" value="TreeGrafter"/>
</dbReference>
<comment type="caution">
    <text evidence="9">The sequence shown here is derived from an EMBL/GenBank/DDBJ whole genome shotgun (WGS) entry which is preliminary data.</text>
</comment>
<reference evidence="9" key="1">
    <citation type="journal article" date="2015" name="Proc. Natl. Acad. Sci. U.S.A.">
        <title>Networks of energetic and metabolic interactions define dynamics in microbial communities.</title>
        <authorList>
            <person name="Embree M."/>
            <person name="Liu J.K."/>
            <person name="Al-Bassam M.M."/>
            <person name="Zengler K."/>
        </authorList>
    </citation>
    <scope>NUCLEOTIDE SEQUENCE</scope>
</reference>
<comment type="similarity">
    <text evidence="2">Belongs to the binding-protein-dependent transport system permease family. FecCD subfamily.</text>
</comment>
<dbReference type="GO" id="GO:0022857">
    <property type="term" value="F:transmembrane transporter activity"/>
    <property type="evidence" value="ECO:0007669"/>
    <property type="project" value="InterPro"/>
</dbReference>
<feature type="transmembrane region" description="Helical" evidence="8">
    <location>
        <begin position="225"/>
        <end position="244"/>
    </location>
</feature>
<keyword evidence="6 8" id="KW-1133">Transmembrane helix</keyword>
<feature type="transmembrane region" description="Helical" evidence="8">
    <location>
        <begin position="96"/>
        <end position="117"/>
    </location>
</feature>
<dbReference type="SUPFAM" id="SSF81345">
    <property type="entry name" value="ABC transporter involved in vitamin B12 uptake, BtuC"/>
    <property type="match status" value="1"/>
</dbReference>
<gene>
    <name evidence="9" type="ORF">ASZ90_012682</name>
</gene>
<dbReference type="GO" id="GO:0005886">
    <property type="term" value="C:plasma membrane"/>
    <property type="evidence" value="ECO:0007669"/>
    <property type="project" value="UniProtKB-SubCell"/>
</dbReference>
<feature type="transmembrane region" description="Helical" evidence="8">
    <location>
        <begin position="311"/>
        <end position="328"/>
    </location>
</feature>
<keyword evidence="5 8" id="KW-0812">Transmembrane</keyword>
<evidence type="ECO:0000256" key="1">
    <source>
        <dbReference type="ARBA" id="ARBA00004651"/>
    </source>
</evidence>
<dbReference type="InterPro" id="IPR037294">
    <property type="entry name" value="ABC_BtuC-like"/>
</dbReference>
<keyword evidence="7 8" id="KW-0472">Membrane</keyword>
<dbReference type="Gene3D" id="1.10.3470.10">
    <property type="entry name" value="ABC transporter involved in vitamin B12 uptake, BtuC"/>
    <property type="match status" value="1"/>
</dbReference>
<dbReference type="AlphaFoldDB" id="A0A0W8FAJ9"/>
<evidence type="ECO:0000256" key="8">
    <source>
        <dbReference type="SAM" id="Phobius"/>
    </source>
</evidence>
<keyword evidence="4" id="KW-1003">Cell membrane</keyword>
<accession>A0A0W8FAJ9</accession>
<comment type="subcellular location">
    <subcellularLocation>
        <location evidence="1">Cell membrane</location>
        <topology evidence="1">Multi-pass membrane protein</topology>
    </subcellularLocation>
</comment>
<dbReference type="FunFam" id="1.10.3470.10:FF:000001">
    <property type="entry name" value="Vitamin B12 ABC transporter permease BtuC"/>
    <property type="match status" value="1"/>
</dbReference>
<dbReference type="CDD" id="cd06550">
    <property type="entry name" value="TM_ABC_iron-siderophores_like"/>
    <property type="match status" value="1"/>
</dbReference>
<dbReference type="PANTHER" id="PTHR30472:SF25">
    <property type="entry name" value="ABC TRANSPORTER PERMEASE PROTEIN MJ0876-RELATED"/>
    <property type="match status" value="1"/>
</dbReference>
<feature type="transmembrane region" description="Helical" evidence="8">
    <location>
        <begin position="272"/>
        <end position="299"/>
    </location>
</feature>
<evidence type="ECO:0000256" key="5">
    <source>
        <dbReference type="ARBA" id="ARBA00022692"/>
    </source>
</evidence>
<protein>
    <submittedName>
        <fullName evidence="9">Iron(Iii) dicitrate transport system permease protein fecd</fullName>
    </submittedName>
</protein>
<dbReference type="Pfam" id="PF01032">
    <property type="entry name" value="FecCD"/>
    <property type="match status" value="1"/>
</dbReference>
<proteinExistence type="inferred from homology"/>
<evidence type="ECO:0000256" key="4">
    <source>
        <dbReference type="ARBA" id="ARBA00022475"/>
    </source>
</evidence>
<feature type="transmembrane region" description="Helical" evidence="8">
    <location>
        <begin position="152"/>
        <end position="172"/>
    </location>
</feature>
<feature type="transmembrane region" description="Helical" evidence="8">
    <location>
        <begin position="65"/>
        <end position="84"/>
    </location>
</feature>
<evidence type="ECO:0000313" key="9">
    <source>
        <dbReference type="EMBL" id="KUG17618.1"/>
    </source>
</evidence>
<dbReference type="PANTHER" id="PTHR30472">
    <property type="entry name" value="FERRIC ENTEROBACTIN TRANSPORT SYSTEM PERMEASE PROTEIN"/>
    <property type="match status" value="1"/>
</dbReference>
<organism evidence="9">
    <name type="scientific">hydrocarbon metagenome</name>
    <dbReference type="NCBI Taxonomy" id="938273"/>
    <lineage>
        <taxon>unclassified sequences</taxon>
        <taxon>metagenomes</taxon>
        <taxon>ecological metagenomes</taxon>
    </lineage>
</organism>
<evidence type="ECO:0000256" key="6">
    <source>
        <dbReference type="ARBA" id="ARBA00022989"/>
    </source>
</evidence>
<keyword evidence="3" id="KW-0813">Transport</keyword>
<feature type="transmembrane region" description="Helical" evidence="8">
    <location>
        <begin position="340"/>
        <end position="361"/>
    </location>
</feature>
<evidence type="ECO:0000256" key="2">
    <source>
        <dbReference type="ARBA" id="ARBA00007935"/>
    </source>
</evidence>